<dbReference type="VEuPathDB" id="FungiDB:A1Q1_05509"/>
<dbReference type="EMBL" id="ALBS01000310">
    <property type="protein sequence ID" value="EJT46027.1"/>
    <property type="molecule type" value="Genomic_DNA"/>
</dbReference>
<name>J6ETF6_TRIAS</name>
<evidence type="ECO:0000313" key="2">
    <source>
        <dbReference type="Proteomes" id="UP000002748"/>
    </source>
</evidence>
<organism evidence="1 2">
    <name type="scientific">Trichosporon asahii var. asahii (strain ATCC 90039 / CBS 2479 / JCM 2466 / KCTC 7840 / NBRC 103889/ NCYC 2677 / UAMH 7654)</name>
    <name type="common">Yeast</name>
    <dbReference type="NCBI Taxonomy" id="1186058"/>
    <lineage>
        <taxon>Eukaryota</taxon>
        <taxon>Fungi</taxon>
        <taxon>Dikarya</taxon>
        <taxon>Basidiomycota</taxon>
        <taxon>Agaricomycotina</taxon>
        <taxon>Tremellomycetes</taxon>
        <taxon>Trichosporonales</taxon>
        <taxon>Trichosporonaceae</taxon>
        <taxon>Trichosporon</taxon>
    </lineage>
</organism>
<accession>J6ETF6</accession>
<evidence type="ECO:0000313" key="1">
    <source>
        <dbReference type="EMBL" id="EJT46027.1"/>
    </source>
</evidence>
<dbReference type="AlphaFoldDB" id="J6ETF6"/>
<dbReference type="RefSeq" id="XP_014177661.1">
    <property type="nucleotide sequence ID" value="XM_014322186.1"/>
</dbReference>
<dbReference type="HOGENOM" id="CLU_541002_0_0_1"/>
<comment type="caution">
    <text evidence="1">The sequence shown here is derived from an EMBL/GenBank/DDBJ whole genome shotgun (WGS) entry which is preliminary data.</text>
</comment>
<protein>
    <submittedName>
        <fullName evidence="1">Uncharacterized protein</fullName>
    </submittedName>
</protein>
<proteinExistence type="predicted"/>
<reference evidence="1 2" key="1">
    <citation type="journal article" date="2012" name="Eukaryot. Cell">
        <title>Draft genome sequence of CBS 2479, the standard type strain of Trichosporon asahii.</title>
        <authorList>
            <person name="Yang R.Y."/>
            <person name="Li H.T."/>
            <person name="Zhu H."/>
            <person name="Zhou G.P."/>
            <person name="Wang M."/>
            <person name="Wang L."/>
        </authorList>
    </citation>
    <scope>NUCLEOTIDE SEQUENCE [LARGE SCALE GENOMIC DNA]</scope>
    <source>
        <strain evidence="2">ATCC 90039 / CBS 2479 / JCM 2466 / KCTC 7840 / NCYC 2677 / UAMH 7654</strain>
    </source>
</reference>
<dbReference type="GeneID" id="25989021"/>
<dbReference type="Proteomes" id="UP000002748">
    <property type="component" value="Unassembled WGS sequence"/>
</dbReference>
<gene>
    <name evidence="1" type="ORF">A1Q1_05509</name>
</gene>
<sequence length="504" mass="56910">MPPRKAIILPHPPGWLGQIDEPCPPVRSSIASIKCSMSANRAVHLGDQLRGVQSVSKGGTKDRQYLLRRHRQPPEGKFSLQNSQGYRSRYKPKLLSSWNPRVAVDDMERKKWCERLSELQKGHPSSGLLNNLTDEELEAVIGEAEEREEQEEAEEKLAPSATLPVVRPEHELELRRQLQEWAKLSDVQKRKVQQSYAQALSYVANPEEKEQFKKFMDIYRTGVTDIMLSRGKFSRADDGTVIPQLWLGTYGRLIRLRLPSALGLGEDVEVFHTLLFYALKSNEEAEGLFQGIREAAPSALLRYLMVSVFSDLQNYNSWKKVDTQVIYALTPGPIDESLVKLLKNEGYMVVAITVLVSESRRSDMACQAACFRLTQQIALYCGMTSLLSRRGLKHMNPKAKAVNKRVSAARDTRSLDKWLLTPVLKFPDPLTVLNLHFVETFLTMAGECSVDAKAGLNVNIVDSVVREMLIPTKDMCKILAAWERMLESSAGKEATWPVTDDQWA</sequence>
<dbReference type="KEGG" id="tasa:A1Q1_05509"/>